<evidence type="ECO:0000256" key="1">
    <source>
        <dbReference type="ARBA" id="ARBA00000642"/>
    </source>
</evidence>
<comment type="caution">
    <text evidence="8">The sequence shown here is derived from an EMBL/GenBank/DDBJ whole genome shotgun (WGS) entry which is preliminary data.</text>
</comment>
<dbReference type="GO" id="GO:0006094">
    <property type="term" value="P:gluconeogenesis"/>
    <property type="evidence" value="ECO:0007669"/>
    <property type="project" value="TreeGrafter"/>
</dbReference>
<dbReference type="AlphaFoldDB" id="A0A955J1T8"/>
<keyword evidence="5 7" id="KW-0418">Kinase</keyword>
<dbReference type="SUPFAM" id="SSF53748">
    <property type="entry name" value="Phosphoglycerate kinase"/>
    <property type="match status" value="1"/>
</dbReference>
<protein>
    <recommendedName>
        <fullName evidence="2 7">Phosphoglycerate kinase</fullName>
        <ecNumber evidence="2 7">2.7.2.3</ecNumber>
    </recommendedName>
</protein>
<dbReference type="GO" id="GO:0005524">
    <property type="term" value="F:ATP binding"/>
    <property type="evidence" value="ECO:0007669"/>
    <property type="project" value="UniProtKB-KW"/>
</dbReference>
<evidence type="ECO:0000313" key="9">
    <source>
        <dbReference type="Proteomes" id="UP000740557"/>
    </source>
</evidence>
<evidence type="ECO:0000256" key="3">
    <source>
        <dbReference type="ARBA" id="ARBA00022679"/>
    </source>
</evidence>
<evidence type="ECO:0000256" key="4">
    <source>
        <dbReference type="ARBA" id="ARBA00022741"/>
    </source>
</evidence>
<dbReference type="GO" id="GO:0005829">
    <property type="term" value="C:cytosol"/>
    <property type="evidence" value="ECO:0007669"/>
    <property type="project" value="TreeGrafter"/>
</dbReference>
<keyword evidence="6" id="KW-0067">ATP-binding</keyword>
<dbReference type="GO" id="GO:0004618">
    <property type="term" value="F:phosphoglycerate kinase activity"/>
    <property type="evidence" value="ECO:0007669"/>
    <property type="project" value="UniProtKB-EC"/>
</dbReference>
<dbReference type="EC" id="2.7.2.3" evidence="2 7"/>
<dbReference type="EMBL" id="JAGQNX010000073">
    <property type="protein sequence ID" value="MCA9308374.1"/>
    <property type="molecule type" value="Genomic_DNA"/>
</dbReference>
<dbReference type="Gene3D" id="3.40.50.1260">
    <property type="entry name" value="Phosphoglycerate kinase, N-terminal domain"/>
    <property type="match status" value="3"/>
</dbReference>
<proteinExistence type="inferred from homology"/>
<evidence type="ECO:0000256" key="6">
    <source>
        <dbReference type="ARBA" id="ARBA00022840"/>
    </source>
</evidence>
<dbReference type="GO" id="GO:0006096">
    <property type="term" value="P:glycolytic process"/>
    <property type="evidence" value="ECO:0007669"/>
    <property type="project" value="InterPro"/>
</dbReference>
<dbReference type="GO" id="GO:0043531">
    <property type="term" value="F:ADP binding"/>
    <property type="evidence" value="ECO:0007669"/>
    <property type="project" value="TreeGrafter"/>
</dbReference>
<reference evidence="8" key="1">
    <citation type="submission" date="2020-04" db="EMBL/GenBank/DDBJ databases">
        <authorList>
            <person name="Zhang T."/>
        </authorList>
    </citation>
    <scope>NUCLEOTIDE SEQUENCE</scope>
    <source>
        <strain evidence="8">HKST-UBA79</strain>
    </source>
</reference>
<dbReference type="InterPro" id="IPR036043">
    <property type="entry name" value="Phosphoglycerate_kinase_sf"/>
</dbReference>
<organism evidence="8 9">
    <name type="scientific">candidate division WWE3 bacterium</name>
    <dbReference type="NCBI Taxonomy" id="2053526"/>
    <lineage>
        <taxon>Bacteria</taxon>
        <taxon>Katanobacteria</taxon>
    </lineage>
</organism>
<dbReference type="PRINTS" id="PR00477">
    <property type="entry name" value="PHGLYCKINASE"/>
</dbReference>
<sequence length="338" mass="37060">MPKQKRALVRCDLDVPLTQTVNEGTKIADTFRLDHALPTLELLIKNNYTPVICGHMGRPKGVPSPELSTQNLRPYFDLHLGVNNYELLENLRFDPREEQNDSVYAEQLAFSTNAHIYVNESFATSHRAHASMDAITKYLPSYAGLQLVKEVETLLFVIKNPARPLVSVIGGAKLESKGPAVSKFLEVSDTVLLGGRLGLEIEAKREDIISNLVIPTDYARAQKDIGPETTQTYSKILSQAKTVIWAGPLGVFEEDEFLKSTAQLAKLVTSNKNCYSLVGGGDSIAAMSKVGVLDKFSFVSTGGGAMLEFLIDESLPALESLEYTPTNGFPNTLVKLLE</sequence>
<gene>
    <name evidence="8" type="ORF">KC980_02590</name>
</gene>
<dbReference type="PANTHER" id="PTHR11406:SF23">
    <property type="entry name" value="PHOSPHOGLYCERATE KINASE 1, CHLOROPLASTIC-RELATED"/>
    <property type="match status" value="1"/>
</dbReference>
<keyword evidence="3 7" id="KW-0808">Transferase</keyword>
<evidence type="ECO:0000256" key="2">
    <source>
        <dbReference type="ARBA" id="ARBA00013061"/>
    </source>
</evidence>
<comment type="catalytic activity">
    <reaction evidence="1 7">
        <text>(2R)-3-phosphoglycerate + ATP = (2R)-3-phospho-glyceroyl phosphate + ADP</text>
        <dbReference type="Rhea" id="RHEA:14801"/>
        <dbReference type="ChEBI" id="CHEBI:30616"/>
        <dbReference type="ChEBI" id="CHEBI:57604"/>
        <dbReference type="ChEBI" id="CHEBI:58272"/>
        <dbReference type="ChEBI" id="CHEBI:456216"/>
        <dbReference type="EC" id="2.7.2.3"/>
    </reaction>
</comment>
<dbReference type="Pfam" id="PF00162">
    <property type="entry name" value="PGK"/>
    <property type="match status" value="3"/>
</dbReference>
<dbReference type="InterPro" id="IPR001576">
    <property type="entry name" value="Phosphoglycerate_kinase"/>
</dbReference>
<dbReference type="PANTHER" id="PTHR11406">
    <property type="entry name" value="PHOSPHOGLYCERATE KINASE"/>
    <property type="match status" value="1"/>
</dbReference>
<dbReference type="InterPro" id="IPR015824">
    <property type="entry name" value="Phosphoglycerate_kinase_N"/>
</dbReference>
<evidence type="ECO:0000256" key="7">
    <source>
        <dbReference type="RuleBase" id="RU000532"/>
    </source>
</evidence>
<comment type="similarity">
    <text evidence="7">Belongs to the phosphoglycerate kinase family.</text>
</comment>
<keyword evidence="4" id="KW-0547">Nucleotide-binding</keyword>
<evidence type="ECO:0000313" key="8">
    <source>
        <dbReference type="EMBL" id="MCA9308374.1"/>
    </source>
</evidence>
<dbReference type="Proteomes" id="UP000740557">
    <property type="component" value="Unassembled WGS sequence"/>
</dbReference>
<name>A0A955J1T8_UNCKA</name>
<accession>A0A955J1T8</accession>
<reference evidence="8" key="2">
    <citation type="journal article" date="2021" name="Microbiome">
        <title>Successional dynamics and alternative stable states in a saline activated sludge microbial community over 9 years.</title>
        <authorList>
            <person name="Wang Y."/>
            <person name="Ye J."/>
            <person name="Ju F."/>
            <person name="Liu L."/>
            <person name="Boyd J.A."/>
            <person name="Deng Y."/>
            <person name="Parks D.H."/>
            <person name="Jiang X."/>
            <person name="Yin X."/>
            <person name="Woodcroft B.J."/>
            <person name="Tyson G.W."/>
            <person name="Hugenholtz P."/>
            <person name="Polz M.F."/>
            <person name="Zhang T."/>
        </authorList>
    </citation>
    <scope>NUCLEOTIDE SEQUENCE</scope>
    <source>
        <strain evidence="8">HKST-UBA79</strain>
    </source>
</reference>
<evidence type="ECO:0000256" key="5">
    <source>
        <dbReference type="ARBA" id="ARBA00022777"/>
    </source>
</evidence>